<dbReference type="EMBL" id="OV651814">
    <property type="protein sequence ID" value="CAH1106923.1"/>
    <property type="molecule type" value="Genomic_DNA"/>
</dbReference>
<evidence type="ECO:0000313" key="2">
    <source>
        <dbReference type="EMBL" id="CAH1106923.1"/>
    </source>
</evidence>
<dbReference type="AlphaFoldDB" id="A0A9P0GB99"/>
<gene>
    <name evidence="2" type="ORF">PSYICH_LOCUS6328</name>
</gene>
<protein>
    <submittedName>
        <fullName evidence="2">Uncharacterized protein</fullName>
    </submittedName>
</protein>
<dbReference type="PANTHER" id="PTHR33480:SF5">
    <property type="entry name" value="SI:DKEY-51D8.9"/>
    <property type="match status" value="1"/>
</dbReference>
<evidence type="ECO:0000256" key="1">
    <source>
        <dbReference type="SAM" id="MobiDB-lite"/>
    </source>
</evidence>
<feature type="region of interest" description="Disordered" evidence="1">
    <location>
        <begin position="294"/>
        <end position="324"/>
    </location>
</feature>
<keyword evidence="3" id="KW-1185">Reference proteome</keyword>
<sequence length="934" mass="106796">MWHLVRFEDDGIIYVCPPTRITISKSETLVKWPQDGKWYKADILATGERKRMIELKSTTIKPELNDSQQDIIESSNKEEVQIILNKAEVQQTEDRKLGNTHKTEESQSLLPDRSTDVPRTWRKFCNAPLGDSFCLSEKTVSSDNTTCNDMSTDNHNNSVVLKELSTVEQTICQTVDTQNFQFTIKDDNQNDEAPQLSLSTANHYDNSLFIGELKGIPIVEQVESTIVSSKDSPEIISPTSQLSDVLFIEKPKSLTVLTNVYSSEPDVYVNRYSEQISKSTEEYSLRKYLKRKPNVTDSEGVGSDEEVFAEEDSEYAPSDSDNSDNFDILRQIRKKKKENSFFNAKNLLTDESVHEKPHRISENISKNVENSCHLSIVNPHEIQTFTSLETANIDQERVFDMPILAIAATDNSQKRKWNKNFFCIFCKKQFAKLPRHFYNCHADELEIAKIQALDKNSIERKKMLQSLQNQGAFVMNKDTIIKGEGTIVPKRRINPSDLKTATDYLPCSYCYQMFSKSYLSRHTKKCNFGHNLQGETSTFKSRGVQTISSLLLPIGPNTSQRFRDCILSKMNTDDIFEAVRKDPLILLFAQTEFRRLGHETRYHRNIIDRSRELGRLLLAVKEIDPKLQKLSQLLNPSGYKTFREAVCKIAGYNDVTNAFQVPSLALKIGFTIKKCVSILKGDYLEDETLRSTIPILDAFVEVLESKWTVDVTCHAQRTLSERKWNKAKRVPLTKDIQILHKYLSSQSKKLLDILSLKSDITAFRELTELSLAMIIILNRRRVGEVQYMTKEDYLKAKAGDPESDTFKILSDTERKLAESLTRIVIKGKRGRGVPVLLTEEIKHQIDVLNNMRETCGVDLLNPYLFPSLRHTCGYYRAYNLLSKFAQVAGCAHPETITSTKLRKHVATAVQLLNLKENELDSLATFMGHDIRVHR</sequence>
<evidence type="ECO:0000313" key="3">
    <source>
        <dbReference type="Proteomes" id="UP001153636"/>
    </source>
</evidence>
<feature type="compositionally biased region" description="Basic and acidic residues" evidence="1">
    <location>
        <begin position="92"/>
        <end position="105"/>
    </location>
</feature>
<feature type="region of interest" description="Disordered" evidence="1">
    <location>
        <begin position="91"/>
        <end position="114"/>
    </location>
</feature>
<proteinExistence type="predicted"/>
<dbReference type="Proteomes" id="UP001153636">
    <property type="component" value="Chromosome 2"/>
</dbReference>
<dbReference type="PANTHER" id="PTHR33480">
    <property type="entry name" value="SET DOMAIN-CONTAINING PROTEIN-RELATED"/>
    <property type="match status" value="1"/>
</dbReference>
<reference evidence="2" key="1">
    <citation type="submission" date="2022-01" db="EMBL/GenBank/DDBJ databases">
        <authorList>
            <person name="King R."/>
        </authorList>
    </citation>
    <scope>NUCLEOTIDE SEQUENCE</scope>
</reference>
<organism evidence="2 3">
    <name type="scientific">Psylliodes chrysocephalus</name>
    <dbReference type="NCBI Taxonomy" id="3402493"/>
    <lineage>
        <taxon>Eukaryota</taxon>
        <taxon>Metazoa</taxon>
        <taxon>Ecdysozoa</taxon>
        <taxon>Arthropoda</taxon>
        <taxon>Hexapoda</taxon>
        <taxon>Insecta</taxon>
        <taxon>Pterygota</taxon>
        <taxon>Neoptera</taxon>
        <taxon>Endopterygota</taxon>
        <taxon>Coleoptera</taxon>
        <taxon>Polyphaga</taxon>
        <taxon>Cucujiformia</taxon>
        <taxon>Chrysomeloidea</taxon>
        <taxon>Chrysomelidae</taxon>
        <taxon>Galerucinae</taxon>
        <taxon>Alticini</taxon>
        <taxon>Psylliodes</taxon>
    </lineage>
</organism>
<dbReference type="OrthoDB" id="6762233at2759"/>
<feature type="compositionally biased region" description="Acidic residues" evidence="1">
    <location>
        <begin position="302"/>
        <end position="314"/>
    </location>
</feature>
<accession>A0A9P0GB99</accession>
<name>A0A9P0GB99_9CUCU</name>